<feature type="domain" description="RecF/RecN/SMC N-terminal" evidence="11">
    <location>
        <begin position="1"/>
        <end position="522"/>
    </location>
</feature>
<evidence type="ECO:0000256" key="9">
    <source>
        <dbReference type="PIRNR" id="PIRNR003128"/>
    </source>
</evidence>
<evidence type="ECO:0000256" key="5">
    <source>
        <dbReference type="ARBA" id="ARBA00022763"/>
    </source>
</evidence>
<evidence type="ECO:0000256" key="10">
    <source>
        <dbReference type="SAM" id="Coils"/>
    </source>
</evidence>
<accession>A0A6A8DJM8</accession>
<dbReference type="InterPro" id="IPR027417">
    <property type="entry name" value="P-loop_NTPase"/>
</dbReference>
<evidence type="ECO:0000256" key="4">
    <source>
        <dbReference type="ARBA" id="ARBA00022741"/>
    </source>
</evidence>
<gene>
    <name evidence="12" type="primary">recN</name>
    <name evidence="12" type="ORF">GH741_10845</name>
</gene>
<dbReference type="EMBL" id="WJNG01000007">
    <property type="protein sequence ID" value="MRH43177.1"/>
    <property type="molecule type" value="Genomic_DNA"/>
</dbReference>
<evidence type="ECO:0000256" key="6">
    <source>
        <dbReference type="ARBA" id="ARBA00022840"/>
    </source>
</evidence>
<dbReference type="OrthoDB" id="9806954at2"/>
<name>A0A6A8DJM8_9BACI</name>
<comment type="function">
    <text evidence="1 9">May be involved in recombinational repair of damaged DNA.</text>
</comment>
<evidence type="ECO:0000259" key="11">
    <source>
        <dbReference type="Pfam" id="PF02463"/>
    </source>
</evidence>
<sequence length="579" mass="65426">MLTELSIKDFAIIDELTITFNQGLTVLTGETGAGKSIIIDAVGLLTGSRGSIEFVRFGANKANLEGLFIVEDVKHPIFDKGREYGIEIEKDGMIVLNRTITSSGKSICRVNGKLVTLGILKEFGKSLIDIHSQHETQSLMDVDRHIELLDLYKSDELDQVKKDYLDIFKKLSTFKKRYKKLSENEQDMAQRLDLLKFQLNELQDAELVPYEDDQLSAEREKLVNYEKIYQGVNDAYEALYGEQKGLDWLSLSLNGLESASEYEKDLEKMKEEFSNHYFLIEELSYDLRNFLDGLEYDPERLNELESRINEINRLKKKYGPSVNDMLEYSAKIEEEKDELENRDSHLLKLQQELNGLTEDALLEARHLHDIRKKAAKSLIKDIHKELKDLYLEKASFDVNIATKKDRNEEADIDGTSTHLTANGFDIVKFLITTNPGEPLKELNKIASGGELSRIMLALKKIFSKHQGVTSVIFDEVDTGVSGRVAQSIAEKIHGISVGSQVLCITHLPQVASMADTHLLIEKSVSNKRTSTTVSELSVEDSVEELGRMITGAELTETSKEHARELIQLANNFKNGTLSK</sequence>
<dbReference type="RefSeq" id="WP_153736796.1">
    <property type="nucleotide sequence ID" value="NZ_WJNG01000007.1"/>
</dbReference>
<evidence type="ECO:0000256" key="3">
    <source>
        <dbReference type="ARBA" id="ARBA00021315"/>
    </source>
</evidence>
<dbReference type="SUPFAM" id="SSF52540">
    <property type="entry name" value="P-loop containing nucleoside triphosphate hydrolases"/>
    <property type="match status" value="2"/>
</dbReference>
<organism evidence="12 13">
    <name type="scientific">Aquibacillus halophilus</name>
    <dbReference type="NCBI Taxonomy" id="930132"/>
    <lineage>
        <taxon>Bacteria</taxon>
        <taxon>Bacillati</taxon>
        <taxon>Bacillota</taxon>
        <taxon>Bacilli</taxon>
        <taxon>Bacillales</taxon>
        <taxon>Bacillaceae</taxon>
        <taxon>Aquibacillus</taxon>
    </lineage>
</organism>
<reference evidence="12" key="1">
    <citation type="submission" date="2019-11" db="EMBL/GenBank/DDBJ databases">
        <authorList>
            <person name="Li J."/>
        </authorList>
    </citation>
    <scope>NUCLEOTIDE SEQUENCE</scope>
    <source>
        <strain evidence="12">B6B</strain>
    </source>
</reference>
<protein>
    <recommendedName>
        <fullName evidence="3 9">DNA repair protein RecN</fullName>
    </recommendedName>
    <alternativeName>
        <fullName evidence="8 9">Recombination protein N</fullName>
    </alternativeName>
</protein>
<evidence type="ECO:0000256" key="7">
    <source>
        <dbReference type="ARBA" id="ARBA00023204"/>
    </source>
</evidence>
<dbReference type="FunFam" id="3.40.50.300:FF:000319">
    <property type="entry name" value="DNA repair protein RecN"/>
    <property type="match status" value="1"/>
</dbReference>
<dbReference type="Gene3D" id="3.40.50.300">
    <property type="entry name" value="P-loop containing nucleotide triphosphate hydrolases"/>
    <property type="match status" value="2"/>
</dbReference>
<comment type="similarity">
    <text evidence="2 9">Belongs to the RecN family.</text>
</comment>
<dbReference type="GO" id="GO:0005524">
    <property type="term" value="F:ATP binding"/>
    <property type="evidence" value="ECO:0007669"/>
    <property type="project" value="UniProtKB-KW"/>
</dbReference>
<dbReference type="GO" id="GO:0043590">
    <property type="term" value="C:bacterial nucleoid"/>
    <property type="evidence" value="ECO:0007669"/>
    <property type="project" value="TreeGrafter"/>
</dbReference>
<dbReference type="InterPro" id="IPR003395">
    <property type="entry name" value="RecF/RecN/SMC_N"/>
</dbReference>
<dbReference type="InterPro" id="IPR004604">
    <property type="entry name" value="DNA_recomb/repair_RecN"/>
</dbReference>
<dbReference type="PANTHER" id="PTHR11059">
    <property type="entry name" value="DNA REPAIR PROTEIN RECN"/>
    <property type="match status" value="1"/>
</dbReference>
<evidence type="ECO:0000313" key="12">
    <source>
        <dbReference type="EMBL" id="MRH43177.1"/>
    </source>
</evidence>
<evidence type="ECO:0000313" key="13">
    <source>
        <dbReference type="Proteomes" id="UP000799092"/>
    </source>
</evidence>
<keyword evidence="6" id="KW-0067">ATP-binding</keyword>
<dbReference type="PIRSF" id="PIRSF003128">
    <property type="entry name" value="RecN"/>
    <property type="match status" value="1"/>
</dbReference>
<proteinExistence type="inferred from homology"/>
<evidence type="ECO:0000256" key="8">
    <source>
        <dbReference type="ARBA" id="ARBA00033408"/>
    </source>
</evidence>
<dbReference type="GO" id="GO:0006310">
    <property type="term" value="P:DNA recombination"/>
    <property type="evidence" value="ECO:0007669"/>
    <property type="project" value="InterPro"/>
</dbReference>
<dbReference type="Proteomes" id="UP000799092">
    <property type="component" value="Unassembled WGS sequence"/>
</dbReference>
<dbReference type="GO" id="GO:0009432">
    <property type="term" value="P:SOS response"/>
    <property type="evidence" value="ECO:0007669"/>
    <property type="project" value="TreeGrafter"/>
</dbReference>
<keyword evidence="4" id="KW-0547">Nucleotide-binding</keyword>
<evidence type="ECO:0000256" key="2">
    <source>
        <dbReference type="ARBA" id="ARBA00009441"/>
    </source>
</evidence>
<dbReference type="AlphaFoldDB" id="A0A6A8DJM8"/>
<dbReference type="NCBIfam" id="TIGR00634">
    <property type="entry name" value="recN"/>
    <property type="match status" value="1"/>
</dbReference>
<dbReference type="PANTHER" id="PTHR11059:SF0">
    <property type="entry name" value="DNA REPAIR PROTEIN RECN"/>
    <property type="match status" value="1"/>
</dbReference>
<dbReference type="Pfam" id="PF02463">
    <property type="entry name" value="SMC_N"/>
    <property type="match status" value="1"/>
</dbReference>
<keyword evidence="13" id="KW-1185">Reference proteome</keyword>
<dbReference type="GO" id="GO:0006281">
    <property type="term" value="P:DNA repair"/>
    <property type="evidence" value="ECO:0007669"/>
    <property type="project" value="UniProtKB-KW"/>
</dbReference>
<feature type="coiled-coil region" evidence="10">
    <location>
        <begin position="322"/>
        <end position="352"/>
    </location>
</feature>
<keyword evidence="7 9" id="KW-0234">DNA repair</keyword>
<evidence type="ECO:0000256" key="1">
    <source>
        <dbReference type="ARBA" id="ARBA00003618"/>
    </source>
</evidence>
<dbReference type="CDD" id="cd03241">
    <property type="entry name" value="ABC_RecN"/>
    <property type="match status" value="2"/>
</dbReference>
<dbReference type="FunFam" id="3.40.50.300:FF:000356">
    <property type="entry name" value="DNA repair protein RecN"/>
    <property type="match status" value="1"/>
</dbReference>
<keyword evidence="10" id="KW-0175">Coiled coil</keyword>
<keyword evidence="5 9" id="KW-0227">DNA damage</keyword>
<comment type="caution">
    <text evidence="12">The sequence shown here is derived from an EMBL/GenBank/DDBJ whole genome shotgun (WGS) entry which is preliminary data.</text>
</comment>